<dbReference type="Proteomes" id="UP001501251">
    <property type="component" value="Unassembled WGS sequence"/>
</dbReference>
<dbReference type="InterPro" id="IPR036188">
    <property type="entry name" value="FAD/NAD-bd_sf"/>
</dbReference>
<evidence type="ECO:0000313" key="5">
    <source>
        <dbReference type="Proteomes" id="UP001501251"/>
    </source>
</evidence>
<dbReference type="Gene3D" id="3.50.50.60">
    <property type="entry name" value="FAD/NAD(P)-binding domain"/>
    <property type="match status" value="2"/>
</dbReference>
<dbReference type="PRINTS" id="PR00411">
    <property type="entry name" value="PNDRDTASEI"/>
</dbReference>
<sequence length="497" mass="52544">MTRIHDLAVVGAGPAGVAGALTAALAGLDVVLIDGAARPGGQYFRHPAEGFHAARPGALHHGLGRFTRQWETLRERAEVLTRHRVWAVERADGTITVRCLEGDREERPRTVTARGLLIATGAYDRPLPFPGWDLPGVLTAGGAQALLKGDLVLAGRRIVVAGTGPFLLPVAAGLADAGARVLGVHEAGGGFGLARHPLLVAGRAREALGYGARLARHRIPYRRREAVVAAHGDTALTHVTVASLDGDWRPVSTRTVECDTLACGYGFVPQLDLPVQLDCATRRDPDGSPVVAVDEGMRTGVPGVYAAGESTGVGGAALAEVEGRIAGRSAAADLGRPVPPDPALSRRRNRLAAFAHALMDAYPVRPGWQEWLRDDTLVCRCEEVPLSAVREAQAMGAVDARSVKLLARPGMGWCQGRMCGYAVACLAGEDPAPPRRPIAQPVRLGDLAARPRASSDRRETSAEPGEPGIPSRPDHAEVLPDSDPNANRRETPRKDEP</sequence>
<dbReference type="CDD" id="cd19946">
    <property type="entry name" value="GlpA-like_Fer2_BFD-like"/>
    <property type="match status" value="1"/>
</dbReference>
<evidence type="ECO:0000256" key="1">
    <source>
        <dbReference type="ARBA" id="ARBA00023002"/>
    </source>
</evidence>
<dbReference type="InterPro" id="IPR041854">
    <property type="entry name" value="BFD-like_2Fe2S-bd_dom_sf"/>
</dbReference>
<dbReference type="EMBL" id="BAABAQ010000011">
    <property type="protein sequence ID" value="GAA4200598.1"/>
    <property type="molecule type" value="Genomic_DNA"/>
</dbReference>
<keyword evidence="1" id="KW-0560">Oxidoreductase</keyword>
<dbReference type="Pfam" id="PF07992">
    <property type="entry name" value="Pyr_redox_2"/>
    <property type="match status" value="1"/>
</dbReference>
<dbReference type="Gene3D" id="1.10.10.1100">
    <property type="entry name" value="BFD-like [2Fe-2S]-binding domain"/>
    <property type="match status" value="1"/>
</dbReference>
<name>A0ABP8B873_9ACTN</name>
<dbReference type="RefSeq" id="WP_344920876.1">
    <property type="nucleotide sequence ID" value="NZ_BAABAQ010000011.1"/>
</dbReference>
<feature type="domain" description="FAD/NAD(P)-binding" evidence="3">
    <location>
        <begin position="6"/>
        <end position="311"/>
    </location>
</feature>
<evidence type="ECO:0000256" key="2">
    <source>
        <dbReference type="SAM" id="MobiDB-lite"/>
    </source>
</evidence>
<dbReference type="PANTHER" id="PTHR42949">
    <property type="entry name" value="ANAEROBIC GLYCEROL-3-PHOSPHATE DEHYDROGENASE SUBUNIT B"/>
    <property type="match status" value="1"/>
</dbReference>
<organism evidence="4 5">
    <name type="scientific">Streptosporangium oxazolinicum</name>
    <dbReference type="NCBI Taxonomy" id="909287"/>
    <lineage>
        <taxon>Bacteria</taxon>
        <taxon>Bacillati</taxon>
        <taxon>Actinomycetota</taxon>
        <taxon>Actinomycetes</taxon>
        <taxon>Streptosporangiales</taxon>
        <taxon>Streptosporangiaceae</taxon>
        <taxon>Streptosporangium</taxon>
    </lineage>
</organism>
<feature type="region of interest" description="Disordered" evidence="2">
    <location>
        <begin position="433"/>
        <end position="497"/>
    </location>
</feature>
<dbReference type="SUPFAM" id="SSF51905">
    <property type="entry name" value="FAD/NAD(P)-binding domain"/>
    <property type="match status" value="1"/>
</dbReference>
<gene>
    <name evidence="4" type="ORF">GCM10022252_54050</name>
</gene>
<keyword evidence="5" id="KW-1185">Reference proteome</keyword>
<evidence type="ECO:0000259" key="3">
    <source>
        <dbReference type="Pfam" id="PF07992"/>
    </source>
</evidence>
<evidence type="ECO:0000313" key="4">
    <source>
        <dbReference type="EMBL" id="GAA4200598.1"/>
    </source>
</evidence>
<protein>
    <submittedName>
        <fullName evidence="4">NAD(P)/FAD-dependent oxidoreductase</fullName>
    </submittedName>
</protein>
<feature type="compositionally biased region" description="Basic and acidic residues" evidence="2">
    <location>
        <begin position="486"/>
        <end position="497"/>
    </location>
</feature>
<reference evidence="5" key="1">
    <citation type="journal article" date="2019" name="Int. J. Syst. Evol. Microbiol.">
        <title>The Global Catalogue of Microorganisms (GCM) 10K type strain sequencing project: providing services to taxonomists for standard genome sequencing and annotation.</title>
        <authorList>
            <consortium name="The Broad Institute Genomics Platform"/>
            <consortium name="The Broad Institute Genome Sequencing Center for Infectious Disease"/>
            <person name="Wu L."/>
            <person name="Ma J."/>
        </authorList>
    </citation>
    <scope>NUCLEOTIDE SEQUENCE [LARGE SCALE GENOMIC DNA]</scope>
    <source>
        <strain evidence="5">JCM 17388</strain>
    </source>
</reference>
<accession>A0ABP8B873</accession>
<proteinExistence type="predicted"/>
<dbReference type="InterPro" id="IPR017224">
    <property type="entry name" value="Opine_Oxase_asu/HCN_bsu"/>
</dbReference>
<dbReference type="PRINTS" id="PR00368">
    <property type="entry name" value="FADPNR"/>
</dbReference>
<dbReference type="PIRSF" id="PIRSF037495">
    <property type="entry name" value="Opine_OX_OoxA/HcnB"/>
    <property type="match status" value="1"/>
</dbReference>
<dbReference type="InterPro" id="IPR051691">
    <property type="entry name" value="Metab_Enz_Cyan_OpOx_G3PDH"/>
</dbReference>
<dbReference type="InterPro" id="IPR023753">
    <property type="entry name" value="FAD/NAD-binding_dom"/>
</dbReference>
<dbReference type="PANTHER" id="PTHR42949:SF3">
    <property type="entry name" value="ANAEROBIC GLYCEROL-3-PHOSPHATE DEHYDROGENASE SUBUNIT B"/>
    <property type="match status" value="1"/>
</dbReference>
<comment type="caution">
    <text evidence="4">The sequence shown here is derived from an EMBL/GenBank/DDBJ whole genome shotgun (WGS) entry which is preliminary data.</text>
</comment>